<gene>
    <name evidence="11" type="ORF">GC098_04055</name>
</gene>
<comment type="similarity">
    <text evidence="8">Belongs to the MGMT family.</text>
</comment>
<proteinExistence type="inferred from homology"/>
<evidence type="ECO:0000259" key="10">
    <source>
        <dbReference type="Pfam" id="PF02870"/>
    </source>
</evidence>
<keyword evidence="6 8" id="KW-0234">DNA repair</keyword>
<dbReference type="InterPro" id="IPR001497">
    <property type="entry name" value="MethylDNA_cys_MeTrfase_AS"/>
</dbReference>
<comment type="miscellaneous">
    <text evidence="8">This enzyme catalyzes only one turnover and therefore is not strictly catalytic. According to one definition, an enzyme is a biocatalyst that acts repeatedly and over many reaction cycles.</text>
</comment>
<keyword evidence="12" id="KW-1185">Reference proteome</keyword>
<dbReference type="InterPro" id="IPR014048">
    <property type="entry name" value="MethylDNA_cys_MeTrfase_DNA-bd"/>
</dbReference>
<evidence type="ECO:0000256" key="8">
    <source>
        <dbReference type="HAMAP-Rule" id="MF_00772"/>
    </source>
</evidence>
<dbReference type="Gene3D" id="1.10.10.10">
    <property type="entry name" value="Winged helix-like DNA-binding domain superfamily/Winged helix DNA-binding domain"/>
    <property type="match status" value="1"/>
</dbReference>
<keyword evidence="2 8" id="KW-0963">Cytoplasm</keyword>
<comment type="caution">
    <text evidence="11">The sequence shown here is derived from an EMBL/GenBank/DDBJ whole genome shotgun (WGS) entry which is preliminary data.</text>
</comment>
<evidence type="ECO:0000256" key="4">
    <source>
        <dbReference type="ARBA" id="ARBA00022679"/>
    </source>
</evidence>
<dbReference type="HAMAP" id="MF_00772">
    <property type="entry name" value="OGT"/>
    <property type="match status" value="1"/>
</dbReference>
<dbReference type="PROSITE" id="PS00374">
    <property type="entry name" value="MGMT"/>
    <property type="match status" value="1"/>
</dbReference>
<dbReference type="CDD" id="cd06445">
    <property type="entry name" value="ATase"/>
    <property type="match status" value="1"/>
</dbReference>
<dbReference type="InterPro" id="IPR036217">
    <property type="entry name" value="MethylDNA_cys_MeTrfase_DNAb"/>
</dbReference>
<comment type="subcellular location">
    <subcellularLocation>
        <location evidence="8">Cytoplasm</location>
    </subcellularLocation>
</comment>
<dbReference type="RefSeq" id="WP_171641238.1">
    <property type="nucleotide sequence ID" value="NZ_WHOA01000025.1"/>
</dbReference>
<feature type="active site" description="Nucleophile; methyl group acceptor" evidence="8">
    <location>
        <position position="147"/>
    </location>
</feature>
<evidence type="ECO:0000256" key="1">
    <source>
        <dbReference type="ARBA" id="ARBA00001286"/>
    </source>
</evidence>
<dbReference type="Proteomes" id="UP000616779">
    <property type="component" value="Unassembled WGS sequence"/>
</dbReference>
<keyword evidence="3 8" id="KW-0489">Methyltransferase</keyword>
<dbReference type="SUPFAM" id="SSF53155">
    <property type="entry name" value="Methylated DNA-protein cysteine methyltransferase domain"/>
    <property type="match status" value="1"/>
</dbReference>
<evidence type="ECO:0000256" key="3">
    <source>
        <dbReference type="ARBA" id="ARBA00022603"/>
    </source>
</evidence>
<comment type="function">
    <text evidence="8">Involved in the cellular defense against the biological effects of O6-methylguanine (O6-MeG) and O4-methylthymine (O4-MeT) in DNA. Repairs the methylated nucleobase in DNA by stoichiometrically transferring the methyl group to a cysteine residue in the enzyme. This is a suicide reaction: the enzyme is irreversibly inactivated.</text>
</comment>
<feature type="domain" description="Methylguanine DNA methyltransferase ribonuclease-like" evidence="10">
    <location>
        <begin position="14"/>
        <end position="92"/>
    </location>
</feature>
<feature type="domain" description="Methylated-DNA-[protein]-cysteine S-methyltransferase DNA binding" evidence="9">
    <location>
        <begin position="96"/>
        <end position="175"/>
    </location>
</feature>
<keyword evidence="5 8" id="KW-0227">DNA damage</keyword>
<name>A0ABX1XQ00_9BACL</name>
<dbReference type="InterPro" id="IPR008332">
    <property type="entry name" value="MethylG_MeTrfase_N"/>
</dbReference>
<evidence type="ECO:0000259" key="9">
    <source>
        <dbReference type="Pfam" id="PF01035"/>
    </source>
</evidence>
<dbReference type="PANTHER" id="PTHR10815:SF5">
    <property type="entry name" value="METHYLATED-DNA--PROTEIN-CYSTEINE METHYLTRANSFERASE"/>
    <property type="match status" value="1"/>
</dbReference>
<reference evidence="11 12" key="1">
    <citation type="submission" date="2019-10" db="EMBL/GenBank/DDBJ databases">
        <title>Description of Paenibacillus terrestris sp. nov.</title>
        <authorList>
            <person name="Carlier A."/>
            <person name="Qi S."/>
        </authorList>
    </citation>
    <scope>NUCLEOTIDE SEQUENCE [LARGE SCALE GENOMIC DNA]</scope>
    <source>
        <strain evidence="11 12">LMG 31458</strain>
    </source>
</reference>
<evidence type="ECO:0000256" key="7">
    <source>
        <dbReference type="ARBA" id="ARBA00049348"/>
    </source>
</evidence>
<evidence type="ECO:0000256" key="5">
    <source>
        <dbReference type="ARBA" id="ARBA00022763"/>
    </source>
</evidence>
<dbReference type="InterPro" id="IPR036388">
    <property type="entry name" value="WH-like_DNA-bd_sf"/>
</dbReference>
<dbReference type="EC" id="2.1.1.63" evidence="8"/>
<evidence type="ECO:0000313" key="11">
    <source>
        <dbReference type="EMBL" id="NOU70620.1"/>
    </source>
</evidence>
<dbReference type="Pfam" id="PF02870">
    <property type="entry name" value="Methyltransf_1N"/>
    <property type="match status" value="1"/>
</dbReference>
<comment type="catalytic activity">
    <reaction evidence="1 8">
        <text>a 4-O-methyl-thymidine in DNA + L-cysteinyl-[protein] = a thymidine in DNA + S-methyl-L-cysteinyl-[protein]</text>
        <dbReference type="Rhea" id="RHEA:53428"/>
        <dbReference type="Rhea" id="RHEA-COMP:10131"/>
        <dbReference type="Rhea" id="RHEA-COMP:10132"/>
        <dbReference type="Rhea" id="RHEA-COMP:13555"/>
        <dbReference type="Rhea" id="RHEA-COMP:13556"/>
        <dbReference type="ChEBI" id="CHEBI:29950"/>
        <dbReference type="ChEBI" id="CHEBI:82612"/>
        <dbReference type="ChEBI" id="CHEBI:137386"/>
        <dbReference type="ChEBI" id="CHEBI:137387"/>
        <dbReference type="EC" id="2.1.1.63"/>
    </reaction>
</comment>
<dbReference type="InterPro" id="IPR023546">
    <property type="entry name" value="MGMT"/>
</dbReference>
<evidence type="ECO:0000256" key="2">
    <source>
        <dbReference type="ARBA" id="ARBA00022490"/>
    </source>
</evidence>
<evidence type="ECO:0000256" key="6">
    <source>
        <dbReference type="ARBA" id="ARBA00023204"/>
    </source>
</evidence>
<accession>A0ABX1XQ00</accession>
<keyword evidence="4 8" id="KW-0808">Transferase</keyword>
<dbReference type="SUPFAM" id="SSF46767">
    <property type="entry name" value="Methylated DNA-protein cysteine methyltransferase, C-terminal domain"/>
    <property type="match status" value="1"/>
</dbReference>
<dbReference type="Gene3D" id="3.30.160.70">
    <property type="entry name" value="Methylated DNA-protein cysteine methyltransferase domain"/>
    <property type="match status" value="1"/>
</dbReference>
<dbReference type="PANTHER" id="PTHR10815">
    <property type="entry name" value="METHYLATED-DNA--PROTEIN-CYSTEINE METHYLTRANSFERASE"/>
    <property type="match status" value="1"/>
</dbReference>
<dbReference type="Pfam" id="PF01035">
    <property type="entry name" value="DNA_binding_1"/>
    <property type="match status" value="1"/>
</dbReference>
<comment type="catalytic activity">
    <reaction evidence="7 8">
        <text>a 6-O-methyl-2'-deoxyguanosine in DNA + L-cysteinyl-[protein] = S-methyl-L-cysteinyl-[protein] + a 2'-deoxyguanosine in DNA</text>
        <dbReference type="Rhea" id="RHEA:24000"/>
        <dbReference type="Rhea" id="RHEA-COMP:10131"/>
        <dbReference type="Rhea" id="RHEA-COMP:10132"/>
        <dbReference type="Rhea" id="RHEA-COMP:11367"/>
        <dbReference type="Rhea" id="RHEA-COMP:11368"/>
        <dbReference type="ChEBI" id="CHEBI:29950"/>
        <dbReference type="ChEBI" id="CHEBI:82612"/>
        <dbReference type="ChEBI" id="CHEBI:85445"/>
        <dbReference type="ChEBI" id="CHEBI:85448"/>
        <dbReference type="EC" id="2.1.1.63"/>
    </reaction>
</comment>
<dbReference type="NCBIfam" id="TIGR00589">
    <property type="entry name" value="ogt"/>
    <property type="match status" value="1"/>
</dbReference>
<dbReference type="EMBL" id="WHOA01000025">
    <property type="protein sequence ID" value="NOU70620.1"/>
    <property type="molecule type" value="Genomic_DNA"/>
</dbReference>
<sequence length="184" mass="20442">MTQQQTQAATVLSYTEVNSPIGPLVLVSTLQGLCKVDFGTYEQNREKLQQWANRWFGRHELQENASRLETVVQQLEQYFRRERLSFEGELDLQGTEFQKQVWTALLSIPYGETASYKHIAEAIGSPKAVRAVGGANNKNPIPVIIPCHRIIGASGDLVGYGGGLPIKVLLLDLEQCSNTVLTNK</sequence>
<protein>
    <recommendedName>
        <fullName evidence="8">Methylated-DNA--protein-cysteine methyltransferase</fullName>
        <ecNumber evidence="8">2.1.1.63</ecNumber>
    </recommendedName>
    <alternativeName>
        <fullName evidence="8">6-O-methylguanine-DNA methyltransferase</fullName>
        <shortName evidence="8">MGMT</shortName>
    </alternativeName>
    <alternativeName>
        <fullName evidence="8">O-6-methylguanine-DNA-alkyltransferase</fullName>
    </alternativeName>
</protein>
<dbReference type="GO" id="GO:0032259">
    <property type="term" value="P:methylation"/>
    <property type="evidence" value="ECO:0007669"/>
    <property type="project" value="UniProtKB-KW"/>
</dbReference>
<organism evidence="11 12">
    <name type="scientific">Paenibacillus phytorum</name>
    <dbReference type="NCBI Taxonomy" id="2654977"/>
    <lineage>
        <taxon>Bacteria</taxon>
        <taxon>Bacillati</taxon>
        <taxon>Bacillota</taxon>
        <taxon>Bacilli</taxon>
        <taxon>Bacillales</taxon>
        <taxon>Paenibacillaceae</taxon>
        <taxon>Paenibacillus</taxon>
    </lineage>
</organism>
<dbReference type="InterPro" id="IPR036631">
    <property type="entry name" value="MGMT_N_sf"/>
</dbReference>
<evidence type="ECO:0000313" key="12">
    <source>
        <dbReference type="Proteomes" id="UP000616779"/>
    </source>
</evidence>
<dbReference type="GO" id="GO:0003908">
    <property type="term" value="F:methylated-DNA-[protein]-cysteine S-methyltransferase activity"/>
    <property type="evidence" value="ECO:0007669"/>
    <property type="project" value="UniProtKB-EC"/>
</dbReference>